<dbReference type="GO" id="GO:0000976">
    <property type="term" value="F:transcription cis-regulatory region binding"/>
    <property type="evidence" value="ECO:0007669"/>
    <property type="project" value="TreeGrafter"/>
</dbReference>
<protein>
    <submittedName>
        <fullName evidence="5">Transcriptional regulator, LacI family</fullName>
    </submittedName>
</protein>
<dbReference type="Gene3D" id="3.40.50.2300">
    <property type="match status" value="2"/>
</dbReference>
<dbReference type="EMBL" id="AOSK01000090">
    <property type="protein sequence ID" value="EYD75228.1"/>
    <property type="molecule type" value="Genomic_DNA"/>
</dbReference>
<dbReference type="Gene3D" id="1.10.260.40">
    <property type="entry name" value="lambda repressor-like DNA-binding domains"/>
    <property type="match status" value="1"/>
</dbReference>
<dbReference type="InterPro" id="IPR000843">
    <property type="entry name" value="HTH_LacI"/>
</dbReference>
<evidence type="ECO:0000256" key="3">
    <source>
        <dbReference type="ARBA" id="ARBA00023163"/>
    </source>
</evidence>
<evidence type="ECO:0000313" key="6">
    <source>
        <dbReference type="Proteomes" id="UP000019666"/>
    </source>
</evidence>
<evidence type="ECO:0000256" key="1">
    <source>
        <dbReference type="ARBA" id="ARBA00023015"/>
    </source>
</evidence>
<dbReference type="CDD" id="cd01392">
    <property type="entry name" value="HTH_LacI"/>
    <property type="match status" value="1"/>
</dbReference>
<dbReference type="SMART" id="SM00354">
    <property type="entry name" value="HTH_LACI"/>
    <property type="match status" value="1"/>
</dbReference>
<organism evidence="5 6">
    <name type="scientific">Rubellimicrobium mesophilum DSM 19309</name>
    <dbReference type="NCBI Taxonomy" id="442562"/>
    <lineage>
        <taxon>Bacteria</taxon>
        <taxon>Pseudomonadati</taxon>
        <taxon>Pseudomonadota</taxon>
        <taxon>Alphaproteobacteria</taxon>
        <taxon>Rhodobacterales</taxon>
        <taxon>Roseobacteraceae</taxon>
        <taxon>Rubellimicrobium</taxon>
    </lineage>
</organism>
<sequence>MKRPTIADLARAAGVSVPTVNRILGGSASVRPATIQRVRDAAEEIGFYGLGAIDARRKEAKPRYRLAFLLQQSSRELYQLFAQKIREAASQRRDEHIEPIIEFVDLLEPENIAARLRALGEDTDAVAIIAADHPLIAQAIQGLKVDGKPVVTYITDQSAPDRAGYVGTDNWKLGRTAAWFIAQTTQGPGRIAVFIGNHRYQCQDVADASFRSYIREKAGHLTVEDSRLTHEEAREAHRMVSGLLAEGDDLVGIYIAGGGISGVLQALREAPEEKRRSVRLVCRDIGPETRKGLAEGLITAALCHPLEQTSSQLVQTMIDAIGQKGSSTVLQRTVPFEIVTPESV</sequence>
<evidence type="ECO:0000259" key="4">
    <source>
        <dbReference type="PROSITE" id="PS50932"/>
    </source>
</evidence>
<dbReference type="PROSITE" id="PS00356">
    <property type="entry name" value="HTH_LACI_1"/>
    <property type="match status" value="1"/>
</dbReference>
<gene>
    <name evidence="5" type="ORF">Rumeso_03210</name>
</gene>
<dbReference type="GO" id="GO:0003700">
    <property type="term" value="F:DNA-binding transcription factor activity"/>
    <property type="evidence" value="ECO:0007669"/>
    <property type="project" value="TreeGrafter"/>
</dbReference>
<dbReference type="InterPro" id="IPR028082">
    <property type="entry name" value="Peripla_BP_I"/>
</dbReference>
<dbReference type="InterPro" id="IPR025997">
    <property type="entry name" value="SBP_2_dom"/>
</dbReference>
<dbReference type="STRING" id="442562.Rumeso_03210"/>
<dbReference type="OrthoDB" id="9805774at2"/>
<dbReference type="AlphaFoldDB" id="A0A017HM35"/>
<keyword evidence="1" id="KW-0805">Transcription regulation</keyword>
<accession>A0A017HM35</accession>
<dbReference type="RefSeq" id="WP_037283541.1">
    <property type="nucleotide sequence ID" value="NZ_KK088622.1"/>
</dbReference>
<dbReference type="PATRIC" id="fig|442562.3.peg.3156"/>
<dbReference type="SUPFAM" id="SSF47413">
    <property type="entry name" value="lambda repressor-like DNA-binding domains"/>
    <property type="match status" value="1"/>
</dbReference>
<keyword evidence="2" id="KW-0238">DNA-binding</keyword>
<feature type="domain" description="HTH lacI-type" evidence="4">
    <location>
        <begin position="4"/>
        <end position="47"/>
    </location>
</feature>
<proteinExistence type="predicted"/>
<keyword evidence="6" id="KW-1185">Reference proteome</keyword>
<comment type="caution">
    <text evidence="5">The sequence shown here is derived from an EMBL/GenBank/DDBJ whole genome shotgun (WGS) entry which is preliminary data.</text>
</comment>
<dbReference type="InterPro" id="IPR010982">
    <property type="entry name" value="Lambda_DNA-bd_dom_sf"/>
</dbReference>
<dbReference type="PANTHER" id="PTHR30146">
    <property type="entry name" value="LACI-RELATED TRANSCRIPTIONAL REPRESSOR"/>
    <property type="match status" value="1"/>
</dbReference>
<keyword evidence="3" id="KW-0804">Transcription</keyword>
<evidence type="ECO:0000313" key="5">
    <source>
        <dbReference type="EMBL" id="EYD75228.1"/>
    </source>
</evidence>
<dbReference type="CDD" id="cd06307">
    <property type="entry name" value="PBP1_sugar_binding"/>
    <property type="match status" value="1"/>
</dbReference>
<dbReference type="PANTHER" id="PTHR30146:SF152">
    <property type="entry name" value="TRANSCRIPTIONAL REGULATORY PROTEIN"/>
    <property type="match status" value="1"/>
</dbReference>
<dbReference type="SUPFAM" id="SSF53822">
    <property type="entry name" value="Periplasmic binding protein-like I"/>
    <property type="match status" value="1"/>
</dbReference>
<dbReference type="PROSITE" id="PS50932">
    <property type="entry name" value="HTH_LACI_2"/>
    <property type="match status" value="1"/>
</dbReference>
<name>A0A017HM35_9RHOB</name>
<dbReference type="Pfam" id="PF00356">
    <property type="entry name" value="LacI"/>
    <property type="match status" value="1"/>
</dbReference>
<dbReference type="Proteomes" id="UP000019666">
    <property type="component" value="Unassembled WGS sequence"/>
</dbReference>
<evidence type="ECO:0000256" key="2">
    <source>
        <dbReference type="ARBA" id="ARBA00023125"/>
    </source>
</evidence>
<reference evidence="5 6" key="1">
    <citation type="submission" date="2013-02" db="EMBL/GenBank/DDBJ databases">
        <authorList>
            <person name="Fiebig A."/>
            <person name="Goeker M."/>
            <person name="Klenk H.-P.P."/>
        </authorList>
    </citation>
    <scope>NUCLEOTIDE SEQUENCE [LARGE SCALE GENOMIC DNA]</scope>
    <source>
        <strain evidence="5 6">DSM 19309</strain>
    </source>
</reference>
<dbReference type="Pfam" id="PF13407">
    <property type="entry name" value="Peripla_BP_4"/>
    <property type="match status" value="1"/>
</dbReference>
<dbReference type="HOGENOM" id="CLU_037628_0_0_5"/>